<evidence type="ECO:0000313" key="4">
    <source>
        <dbReference type="Proteomes" id="UP000006695"/>
    </source>
</evidence>
<organism evidence="3 4">
    <name type="scientific">Geotalea uraniireducens (strain Rf4)</name>
    <name type="common">Geobacter uraniireducens</name>
    <dbReference type="NCBI Taxonomy" id="351605"/>
    <lineage>
        <taxon>Bacteria</taxon>
        <taxon>Pseudomonadati</taxon>
        <taxon>Thermodesulfobacteriota</taxon>
        <taxon>Desulfuromonadia</taxon>
        <taxon>Geobacterales</taxon>
        <taxon>Geobacteraceae</taxon>
        <taxon>Geotalea</taxon>
    </lineage>
</organism>
<keyword evidence="4" id="KW-1185">Reference proteome</keyword>
<accession>A5G7I2</accession>
<dbReference type="InterPro" id="IPR004564">
    <property type="entry name" value="OM_lipoprot_carrier_LolA-like"/>
</dbReference>
<reference evidence="3 4" key="1">
    <citation type="submission" date="2007-05" db="EMBL/GenBank/DDBJ databases">
        <title>Complete sequence of Geobacter uraniireducens Rf4.</title>
        <authorList>
            <consortium name="US DOE Joint Genome Institute"/>
            <person name="Copeland A."/>
            <person name="Lucas S."/>
            <person name="Lapidus A."/>
            <person name="Barry K."/>
            <person name="Detter J.C."/>
            <person name="Glavina del Rio T."/>
            <person name="Hammon N."/>
            <person name="Israni S."/>
            <person name="Dalin E."/>
            <person name="Tice H."/>
            <person name="Pitluck S."/>
            <person name="Chertkov O."/>
            <person name="Brettin T."/>
            <person name="Bruce D."/>
            <person name="Han C."/>
            <person name="Schmutz J."/>
            <person name="Larimer F."/>
            <person name="Land M."/>
            <person name="Hauser L."/>
            <person name="Kyrpides N."/>
            <person name="Mikhailova N."/>
            <person name="Shelobolina E."/>
            <person name="Aklujkar M."/>
            <person name="Lovley D."/>
            <person name="Richardson P."/>
        </authorList>
    </citation>
    <scope>NUCLEOTIDE SEQUENCE [LARGE SCALE GENOMIC DNA]</scope>
    <source>
        <strain evidence="3 4">Rf4</strain>
    </source>
</reference>
<feature type="signal peptide" evidence="2">
    <location>
        <begin position="1"/>
        <end position="21"/>
    </location>
</feature>
<dbReference type="Pfam" id="PF03548">
    <property type="entry name" value="LolA"/>
    <property type="match status" value="1"/>
</dbReference>
<sequence length="202" mass="22989">MKKVLLVVLIIFTCLAPSAHAAQDKALEALETLRHGFAGMSDFTAEIVQEKQLALMKRKMVSKGVVRFKKPGMFFMELFPPYASRLLLRDNVLTIRLPEQGVTDRIVLPPEESLEKWFSYLAKPLTALPEGADVRAERQGGNWTMQVFPKSKGGIKELQISFDGEGKIKRLVIEERNRDRTVIRFANMRRNAGLKDKDFLLE</sequence>
<gene>
    <name evidence="3" type="ordered locus">Gura_3596</name>
</gene>
<feature type="chain" id="PRO_5002683305" evidence="2">
    <location>
        <begin position="22"/>
        <end position="202"/>
    </location>
</feature>
<dbReference type="InterPro" id="IPR029046">
    <property type="entry name" value="LolA/LolB/LppX"/>
</dbReference>
<dbReference type="HOGENOM" id="CLU_1353029_0_0_7"/>
<dbReference type="SUPFAM" id="SSF89392">
    <property type="entry name" value="Prokaryotic lipoproteins and lipoprotein localization factors"/>
    <property type="match status" value="1"/>
</dbReference>
<dbReference type="OrthoDB" id="5395041at2"/>
<dbReference type="PANTHER" id="PTHR35869">
    <property type="entry name" value="OUTER-MEMBRANE LIPOPROTEIN CARRIER PROTEIN"/>
    <property type="match status" value="1"/>
</dbReference>
<dbReference type="RefSeq" id="WP_011940405.1">
    <property type="nucleotide sequence ID" value="NC_009483.1"/>
</dbReference>
<name>A5G7I2_GEOUR</name>
<evidence type="ECO:0000256" key="1">
    <source>
        <dbReference type="ARBA" id="ARBA00022729"/>
    </source>
</evidence>
<dbReference type="Gene3D" id="2.50.20.10">
    <property type="entry name" value="Lipoprotein localisation LolA/LolB/LppX"/>
    <property type="match status" value="1"/>
</dbReference>
<keyword evidence="1 2" id="KW-0732">Signal</keyword>
<proteinExistence type="predicted"/>
<dbReference type="PANTHER" id="PTHR35869:SF1">
    <property type="entry name" value="OUTER-MEMBRANE LIPOPROTEIN CARRIER PROTEIN"/>
    <property type="match status" value="1"/>
</dbReference>
<dbReference type="Proteomes" id="UP000006695">
    <property type="component" value="Chromosome"/>
</dbReference>
<dbReference type="KEGG" id="gur:Gura_3596"/>
<dbReference type="STRING" id="351605.Gura_3596"/>
<dbReference type="EMBL" id="CP000698">
    <property type="protein sequence ID" value="ABQ27750.1"/>
    <property type="molecule type" value="Genomic_DNA"/>
</dbReference>
<evidence type="ECO:0000313" key="3">
    <source>
        <dbReference type="EMBL" id="ABQ27750.1"/>
    </source>
</evidence>
<evidence type="ECO:0000256" key="2">
    <source>
        <dbReference type="SAM" id="SignalP"/>
    </source>
</evidence>
<keyword evidence="3" id="KW-0449">Lipoprotein</keyword>
<dbReference type="AlphaFoldDB" id="A5G7I2"/>
<dbReference type="CDD" id="cd16325">
    <property type="entry name" value="LolA"/>
    <property type="match status" value="1"/>
</dbReference>
<protein>
    <submittedName>
        <fullName evidence="3">Outer membrane lipoprotein carrier protein LolA</fullName>
    </submittedName>
</protein>